<feature type="compositionally biased region" description="Polar residues" evidence="1">
    <location>
        <begin position="299"/>
        <end position="309"/>
    </location>
</feature>
<dbReference type="InterPro" id="IPR046859">
    <property type="entry name" value="RGPA/RALGAPB_N"/>
</dbReference>
<dbReference type="PANTHER" id="PTHR21344">
    <property type="entry name" value="RAL GTPASE-ACTIVATING PROTEIN SUBUNIT BETA"/>
    <property type="match status" value="1"/>
</dbReference>
<dbReference type="Pfam" id="PF20412">
    <property type="entry name" value="RALGAPB_N"/>
    <property type="match status" value="1"/>
</dbReference>
<dbReference type="InterPro" id="IPR039930">
    <property type="entry name" value="RALGAPB"/>
</dbReference>
<evidence type="ECO:0000256" key="1">
    <source>
        <dbReference type="SAM" id="MobiDB-lite"/>
    </source>
</evidence>
<accession>A0AA88HG55</accession>
<feature type="region of interest" description="Disordered" evidence="1">
    <location>
        <begin position="299"/>
        <end position="336"/>
    </location>
</feature>
<proteinExistence type="predicted"/>
<dbReference type="EMBL" id="JAVRJZ010000021">
    <property type="protein sequence ID" value="KAK2704807.1"/>
    <property type="molecule type" value="Genomic_DNA"/>
</dbReference>
<dbReference type="PANTHER" id="PTHR21344:SF1">
    <property type="entry name" value="RAL GTPASE-ACTIVATING PROTEIN SUBUNIT BETA"/>
    <property type="match status" value="1"/>
</dbReference>
<name>A0AA88HG55_ARTSF</name>
<keyword evidence="4" id="KW-1185">Reference proteome</keyword>
<dbReference type="AlphaFoldDB" id="A0AA88HG55"/>
<feature type="non-terminal residue" evidence="3">
    <location>
        <position position="1"/>
    </location>
</feature>
<feature type="compositionally biased region" description="Polar residues" evidence="1">
    <location>
        <begin position="320"/>
        <end position="336"/>
    </location>
</feature>
<feature type="domain" description="Ral GTPase-activating protein subunit alpha/beta N-terminal" evidence="2">
    <location>
        <begin position="69"/>
        <end position="189"/>
    </location>
</feature>
<dbReference type="Proteomes" id="UP001187531">
    <property type="component" value="Unassembled WGS sequence"/>
</dbReference>
<protein>
    <recommendedName>
        <fullName evidence="2">Ral GTPase-activating protein subunit alpha/beta N-terminal domain-containing protein</fullName>
    </recommendedName>
</protein>
<evidence type="ECO:0000313" key="3">
    <source>
        <dbReference type="EMBL" id="KAK2704807.1"/>
    </source>
</evidence>
<gene>
    <name evidence="3" type="ORF">QYM36_017003</name>
</gene>
<sequence>VLNQGLDSSSDPGHVKDCVWIYCDWLTSLLPIPKAGIPSVVVQDPVRYGPLILKGLFKIFSPRKDLAPEKQAVFCHRVLRTIQTVAAESVSLASSVWHSVLMFLLAICDSLLSPPCQPDDLGGQMCERLLSALFEVWLLACAKSFPSPPQWKTLNELCQKLRHRPELIDVWNRCIVGLIRKLLPNLYGPDFPVPTPGTGNVDQQIIVSAQMSEDSLIQSWYRILHCIGNPCDLVQPSLIAQTQTFLQYAFLSQEVVEPSQHPCLSALPRIFLKAIRTVAFVSDSFLGLKTSQIDSKSFSNSGVTSTKDITTLPPVRRPTKSFSGMPSPSFTSTRVPPSSPLLNFITSNNQQSTSPRLEHEIGSQAPEFKPTVALTLHHPLRPKCATLLHLVGEWLFEAAIVGCAAHLSSNKYGSTGNLRRPGSSNDRRVFMQTSASESDTPVTPPGLVIERFDLGRAEALGALCRIVCSKKTGEEIPSVYLARFCLAVQQALKSSE</sequence>
<comment type="caution">
    <text evidence="3">The sequence shown here is derived from an EMBL/GenBank/DDBJ whole genome shotgun (WGS) entry which is preliminary data.</text>
</comment>
<evidence type="ECO:0000259" key="2">
    <source>
        <dbReference type="Pfam" id="PF20412"/>
    </source>
</evidence>
<dbReference type="GO" id="GO:0005096">
    <property type="term" value="F:GTPase activator activity"/>
    <property type="evidence" value="ECO:0007669"/>
    <property type="project" value="InterPro"/>
</dbReference>
<feature type="non-terminal residue" evidence="3">
    <location>
        <position position="496"/>
    </location>
</feature>
<organism evidence="3 4">
    <name type="scientific">Artemia franciscana</name>
    <name type="common">Brine shrimp</name>
    <name type="synonym">Artemia sanfranciscana</name>
    <dbReference type="NCBI Taxonomy" id="6661"/>
    <lineage>
        <taxon>Eukaryota</taxon>
        <taxon>Metazoa</taxon>
        <taxon>Ecdysozoa</taxon>
        <taxon>Arthropoda</taxon>
        <taxon>Crustacea</taxon>
        <taxon>Branchiopoda</taxon>
        <taxon>Anostraca</taxon>
        <taxon>Artemiidae</taxon>
        <taxon>Artemia</taxon>
    </lineage>
</organism>
<reference evidence="3" key="1">
    <citation type="submission" date="2023-07" db="EMBL/GenBank/DDBJ databases">
        <title>Chromosome-level genome assembly of Artemia franciscana.</title>
        <authorList>
            <person name="Jo E."/>
        </authorList>
    </citation>
    <scope>NUCLEOTIDE SEQUENCE</scope>
    <source>
        <tissue evidence="3">Whole body</tissue>
    </source>
</reference>
<evidence type="ECO:0000313" key="4">
    <source>
        <dbReference type="Proteomes" id="UP001187531"/>
    </source>
</evidence>